<dbReference type="Proteomes" id="UP000253383">
    <property type="component" value="Unassembled WGS sequence"/>
</dbReference>
<dbReference type="RefSeq" id="WP_114407344.1">
    <property type="nucleotide sequence ID" value="NZ_QOWE01000014.1"/>
</dbReference>
<comment type="caution">
    <text evidence="1">The sequence shown here is derived from an EMBL/GenBank/DDBJ whole genome shotgun (WGS) entry which is preliminary data.</text>
</comment>
<dbReference type="EMBL" id="QOWE01000014">
    <property type="protein sequence ID" value="RCR68213.1"/>
    <property type="molecule type" value="Genomic_DNA"/>
</dbReference>
<accession>A0A368JNP8</accession>
<evidence type="ECO:0008006" key="3">
    <source>
        <dbReference type="Google" id="ProtNLM"/>
    </source>
</evidence>
<dbReference type="AlphaFoldDB" id="A0A368JNP8"/>
<name>A0A368JNP8_9BACT</name>
<evidence type="ECO:0000313" key="1">
    <source>
        <dbReference type="EMBL" id="RCR68213.1"/>
    </source>
</evidence>
<proteinExistence type="predicted"/>
<sequence>MNFLSFSRTLAPVLLLLLTLPSKAQLRLDLESGLVLGTNYTDVRIPNQGGTLVDLSKQLSAEPKVFYRARLGYTIANRHTISALYAPLTVRYQGNFDQDINFNNVLFPANQPATAYYKFNSYRLTYRYDFVANDRWRVGAGFTAKIRDADTRFENEVSKANYDNVGFVPLLNFYAAYSPGDRWSVLLEGDALGAKAGRAEDVFLGAVYQASPKLGFKLGYRVVEGGADTDEIYTFTWINYASAGVLLTL</sequence>
<protein>
    <recommendedName>
        <fullName evidence="3">Outer membrane protein beta-barrel domain-containing protein</fullName>
    </recommendedName>
</protein>
<keyword evidence="2" id="KW-1185">Reference proteome</keyword>
<dbReference type="OrthoDB" id="941853at2"/>
<reference evidence="1 2" key="1">
    <citation type="submission" date="2018-07" db="EMBL/GenBank/DDBJ databases">
        <title>Genome analysis of Larkinella rosea.</title>
        <authorList>
            <person name="Zhou Z."/>
            <person name="Wang G."/>
        </authorList>
    </citation>
    <scope>NUCLEOTIDE SEQUENCE [LARGE SCALE GENOMIC DNA]</scope>
    <source>
        <strain evidence="2">zzj9</strain>
    </source>
</reference>
<evidence type="ECO:0000313" key="2">
    <source>
        <dbReference type="Proteomes" id="UP000253383"/>
    </source>
</evidence>
<organism evidence="1 2">
    <name type="scientific">Larkinella punicea</name>
    <dbReference type="NCBI Taxonomy" id="2315727"/>
    <lineage>
        <taxon>Bacteria</taxon>
        <taxon>Pseudomonadati</taxon>
        <taxon>Bacteroidota</taxon>
        <taxon>Cytophagia</taxon>
        <taxon>Cytophagales</taxon>
        <taxon>Spirosomataceae</taxon>
        <taxon>Larkinella</taxon>
    </lineage>
</organism>
<gene>
    <name evidence="1" type="ORF">DUE52_17575</name>
</gene>